<dbReference type="Proteomes" id="UP000237350">
    <property type="component" value="Unassembled WGS sequence"/>
</dbReference>
<proteinExistence type="predicted"/>
<organism evidence="1 2">
    <name type="scientific">Alkalispirochaeta sphaeroplastigenens</name>
    <dbReference type="NCBI Taxonomy" id="1187066"/>
    <lineage>
        <taxon>Bacteria</taxon>
        <taxon>Pseudomonadati</taxon>
        <taxon>Spirochaetota</taxon>
        <taxon>Spirochaetia</taxon>
        <taxon>Spirochaetales</taxon>
        <taxon>Spirochaetaceae</taxon>
        <taxon>Alkalispirochaeta</taxon>
    </lineage>
</organism>
<dbReference type="RefSeq" id="WP_103680745.1">
    <property type="nucleotide sequence ID" value="NZ_LPWH01000111.1"/>
</dbReference>
<dbReference type="AlphaFoldDB" id="A0A2S4JI16"/>
<name>A0A2S4JI16_9SPIO</name>
<evidence type="ECO:0000313" key="1">
    <source>
        <dbReference type="EMBL" id="POQ99109.1"/>
    </source>
</evidence>
<accession>A0A2S4JI16</accession>
<keyword evidence="2" id="KW-1185">Reference proteome</keyword>
<dbReference type="EMBL" id="LPWH01000111">
    <property type="protein sequence ID" value="POQ99109.1"/>
    <property type="molecule type" value="Genomic_DNA"/>
</dbReference>
<sequence length="306" mass="34173">MKPTLVVLAAGMGSRYGGIKQIDPVGMNGEAIIDYSIYDAIRTGFNRVIFVIRREIEEDVRAFFAGKFPPDLRVDYVYQDLSDLPGGAVVPPERTKPWGTGHAMLAARDVVDAPFAVINGDDFYGRPALAAMAEYLSRCSPEGREYAMVGYRLDRTLSENGTVSRGIVTHDDQGWLTSIVEHTRLIRQGDQGIASLDDQDQAIEWFQGHEPVSMNLFGFTPAAMPQFLEEFGRFLEDRGSEPKSEFYIPYGMNRLNQAGTARMKVLRSDSEWFGVTYQDDRPQVVARIGALIEVGDYPRALWPCQG</sequence>
<dbReference type="OrthoDB" id="9779926at2"/>
<reference evidence="2" key="1">
    <citation type="submission" date="2015-12" db="EMBL/GenBank/DDBJ databases">
        <authorList>
            <person name="Lodha T.D."/>
            <person name="Chintalapati S."/>
            <person name="Chintalapati V.R."/>
            <person name="Sravanthi T."/>
        </authorList>
    </citation>
    <scope>NUCLEOTIDE SEQUENCE [LARGE SCALE GENOMIC DNA]</scope>
    <source>
        <strain evidence="2">JC133</strain>
    </source>
</reference>
<dbReference type="InterPro" id="IPR029044">
    <property type="entry name" value="Nucleotide-diphossugar_trans"/>
</dbReference>
<evidence type="ECO:0000313" key="2">
    <source>
        <dbReference type="Proteomes" id="UP000237350"/>
    </source>
</evidence>
<protein>
    <submittedName>
        <fullName evidence="1">Uncharacterized protein</fullName>
    </submittedName>
</protein>
<dbReference type="SUPFAM" id="SSF53448">
    <property type="entry name" value="Nucleotide-diphospho-sugar transferases"/>
    <property type="match status" value="1"/>
</dbReference>
<dbReference type="Gene3D" id="3.90.550.10">
    <property type="entry name" value="Spore Coat Polysaccharide Biosynthesis Protein SpsA, Chain A"/>
    <property type="match status" value="1"/>
</dbReference>
<comment type="caution">
    <text evidence="1">The sequence shown here is derived from an EMBL/GenBank/DDBJ whole genome shotgun (WGS) entry which is preliminary data.</text>
</comment>
<gene>
    <name evidence="1" type="ORF">AU468_10865</name>
</gene>